<organism evidence="1 2">
    <name type="scientific">Folsomia candida</name>
    <name type="common">Springtail</name>
    <dbReference type="NCBI Taxonomy" id="158441"/>
    <lineage>
        <taxon>Eukaryota</taxon>
        <taxon>Metazoa</taxon>
        <taxon>Ecdysozoa</taxon>
        <taxon>Arthropoda</taxon>
        <taxon>Hexapoda</taxon>
        <taxon>Collembola</taxon>
        <taxon>Entomobryomorpha</taxon>
        <taxon>Isotomoidea</taxon>
        <taxon>Isotomidae</taxon>
        <taxon>Proisotominae</taxon>
        <taxon>Folsomia</taxon>
    </lineage>
</organism>
<dbReference type="Proteomes" id="UP000198287">
    <property type="component" value="Unassembled WGS sequence"/>
</dbReference>
<keyword evidence="1" id="KW-0808">Transferase</keyword>
<evidence type="ECO:0000313" key="1">
    <source>
        <dbReference type="EMBL" id="OXA55250.1"/>
    </source>
</evidence>
<gene>
    <name evidence="1" type="ORF">Fcan01_09844</name>
</gene>
<accession>A0A226ECS8</accession>
<dbReference type="GO" id="GO:0016740">
    <property type="term" value="F:transferase activity"/>
    <property type="evidence" value="ECO:0007669"/>
    <property type="project" value="UniProtKB-KW"/>
</dbReference>
<protein>
    <submittedName>
        <fullName evidence="1">L-seryl-tRNA(Sec) selenium transferase</fullName>
    </submittedName>
</protein>
<proteinExistence type="predicted"/>
<dbReference type="AlphaFoldDB" id="A0A226ECS8"/>
<comment type="caution">
    <text evidence="1">The sequence shown here is derived from an EMBL/GenBank/DDBJ whole genome shotgun (WGS) entry which is preliminary data.</text>
</comment>
<reference evidence="1 2" key="1">
    <citation type="submission" date="2015-12" db="EMBL/GenBank/DDBJ databases">
        <title>The genome of Folsomia candida.</title>
        <authorList>
            <person name="Faddeeva A."/>
            <person name="Derks M.F."/>
            <person name="Anvar Y."/>
            <person name="Smit S."/>
            <person name="Van Straalen N."/>
            <person name="Roelofs D."/>
        </authorList>
    </citation>
    <scope>NUCLEOTIDE SEQUENCE [LARGE SCALE GENOMIC DNA]</scope>
    <source>
        <strain evidence="1 2">VU population</strain>
        <tissue evidence="1">Whole body</tissue>
    </source>
</reference>
<keyword evidence="2" id="KW-1185">Reference proteome</keyword>
<sequence length="280" mass="31443">MHYRTARPAVVMAVEVLRGDASITFRAWEGQVVVGVIMSTTTENRSQNESRATTPSYGRREPNEISFLSSLDKVKISHGVKEECLTCCQTLEFRNPENDVVMKATRKRGCSHQNYEIFHVITRELVILIEIDDGTWSCTVPNNIQIYGPPGRLLGSVNRYSACGSNSFFEVRNAVGDSIYTVEPKFQGCFGTSFGPTEYPIVCNDESNLKVAQVISFGCFCGSNLTVNFIEDLIPSKRALVIGFAMMVVIGVVQINKEFIRINPQWLHFLQDLQHQIQVF</sequence>
<evidence type="ECO:0000313" key="2">
    <source>
        <dbReference type="Proteomes" id="UP000198287"/>
    </source>
</evidence>
<name>A0A226ECS8_FOLCA</name>
<dbReference type="EMBL" id="LNIX01000004">
    <property type="protein sequence ID" value="OXA55250.1"/>
    <property type="molecule type" value="Genomic_DNA"/>
</dbReference>